<dbReference type="Proteomes" id="UP000661507">
    <property type="component" value="Unassembled WGS sequence"/>
</dbReference>
<evidence type="ECO:0000256" key="2">
    <source>
        <dbReference type="ARBA" id="ARBA00023125"/>
    </source>
</evidence>
<evidence type="ECO:0000256" key="1">
    <source>
        <dbReference type="ARBA" id="ARBA00023015"/>
    </source>
</evidence>
<name>A0A917KIE4_9PROT</name>
<feature type="domain" description="HTH tetR-type" evidence="5">
    <location>
        <begin position="13"/>
        <end position="73"/>
    </location>
</feature>
<dbReference type="GO" id="GO:0003700">
    <property type="term" value="F:DNA-binding transcription factor activity"/>
    <property type="evidence" value="ECO:0007669"/>
    <property type="project" value="TreeGrafter"/>
</dbReference>
<dbReference type="Pfam" id="PF00440">
    <property type="entry name" value="TetR_N"/>
    <property type="match status" value="1"/>
</dbReference>
<dbReference type="SUPFAM" id="SSF48498">
    <property type="entry name" value="Tetracyclin repressor-like, C-terminal domain"/>
    <property type="match status" value="1"/>
</dbReference>
<feature type="DNA-binding region" description="H-T-H motif" evidence="4">
    <location>
        <begin position="36"/>
        <end position="55"/>
    </location>
</feature>
<comment type="caution">
    <text evidence="6">The sequence shown here is derived from an EMBL/GenBank/DDBJ whole genome shotgun (WGS) entry which is preliminary data.</text>
</comment>
<keyword evidence="7" id="KW-1185">Reference proteome</keyword>
<reference evidence="6" key="1">
    <citation type="journal article" date="2014" name="Int. J. Syst. Evol. Microbiol.">
        <title>Complete genome sequence of Corynebacterium casei LMG S-19264T (=DSM 44701T), isolated from a smear-ripened cheese.</title>
        <authorList>
            <consortium name="US DOE Joint Genome Institute (JGI-PGF)"/>
            <person name="Walter F."/>
            <person name="Albersmeier A."/>
            <person name="Kalinowski J."/>
            <person name="Ruckert C."/>
        </authorList>
    </citation>
    <scope>NUCLEOTIDE SEQUENCE</scope>
    <source>
        <strain evidence="6">CGMCC 1.3617</strain>
    </source>
</reference>
<protein>
    <submittedName>
        <fullName evidence="6">TetR family transcriptional regulator</fullName>
    </submittedName>
</protein>
<sequence>MLAAPRPRQRRKEARPAELLDAALDTFREKGFAATRMEDIASRAGVSKGTIYLYFPSKEAVFEALVRSNLLPVIERLQAAMTTEAGSATARLGILVQAFSRVTADPRLVALPRLVLAEAGNFPDMARFYRREVVARGLALVAGILEQGMAAGEFRPLDPQLTARLFLAPMVLSALWRATFAAVEDAPLPTESMLGLHLELFLRGIAPEAAS</sequence>
<dbReference type="InterPro" id="IPR050109">
    <property type="entry name" value="HTH-type_TetR-like_transc_reg"/>
</dbReference>
<dbReference type="PANTHER" id="PTHR30055">
    <property type="entry name" value="HTH-TYPE TRANSCRIPTIONAL REGULATOR RUTR"/>
    <property type="match status" value="1"/>
</dbReference>
<proteinExistence type="predicted"/>
<dbReference type="PROSITE" id="PS50977">
    <property type="entry name" value="HTH_TETR_2"/>
    <property type="match status" value="1"/>
</dbReference>
<dbReference type="FunFam" id="1.10.10.60:FF:000141">
    <property type="entry name" value="TetR family transcriptional regulator"/>
    <property type="match status" value="1"/>
</dbReference>
<gene>
    <name evidence="6" type="ORF">GCM10011320_20960</name>
</gene>
<dbReference type="RefSeq" id="WP_229681240.1">
    <property type="nucleotide sequence ID" value="NZ_BMKW01000004.1"/>
</dbReference>
<dbReference type="Pfam" id="PF14246">
    <property type="entry name" value="TetR_C_7"/>
    <property type="match status" value="1"/>
</dbReference>
<dbReference type="PANTHER" id="PTHR30055:SF223">
    <property type="entry name" value="HTH-TYPE TRANSCRIPTIONAL REGULATOR UIDR"/>
    <property type="match status" value="1"/>
</dbReference>
<keyword evidence="1" id="KW-0805">Transcription regulation</keyword>
<evidence type="ECO:0000256" key="4">
    <source>
        <dbReference type="PROSITE-ProRule" id="PRU00335"/>
    </source>
</evidence>
<keyword evidence="2 4" id="KW-0238">DNA-binding</keyword>
<dbReference type="SUPFAM" id="SSF46689">
    <property type="entry name" value="Homeodomain-like"/>
    <property type="match status" value="1"/>
</dbReference>
<dbReference type="EMBL" id="BMKW01000004">
    <property type="protein sequence ID" value="GGJ13553.1"/>
    <property type="molecule type" value="Genomic_DNA"/>
</dbReference>
<evidence type="ECO:0000256" key="3">
    <source>
        <dbReference type="ARBA" id="ARBA00023163"/>
    </source>
</evidence>
<dbReference type="PRINTS" id="PR00455">
    <property type="entry name" value="HTHTETR"/>
</dbReference>
<reference evidence="6" key="2">
    <citation type="submission" date="2020-09" db="EMBL/GenBank/DDBJ databases">
        <authorList>
            <person name="Sun Q."/>
            <person name="Zhou Y."/>
        </authorList>
    </citation>
    <scope>NUCLEOTIDE SEQUENCE</scope>
    <source>
        <strain evidence="6">CGMCC 1.3617</strain>
    </source>
</reference>
<keyword evidence="3" id="KW-0804">Transcription</keyword>
<dbReference type="InterPro" id="IPR001647">
    <property type="entry name" value="HTH_TetR"/>
</dbReference>
<dbReference type="InterPro" id="IPR009057">
    <property type="entry name" value="Homeodomain-like_sf"/>
</dbReference>
<evidence type="ECO:0000313" key="7">
    <source>
        <dbReference type="Proteomes" id="UP000661507"/>
    </source>
</evidence>
<dbReference type="GO" id="GO:0000976">
    <property type="term" value="F:transcription cis-regulatory region binding"/>
    <property type="evidence" value="ECO:0007669"/>
    <property type="project" value="TreeGrafter"/>
</dbReference>
<dbReference type="InterPro" id="IPR036271">
    <property type="entry name" value="Tet_transcr_reg_TetR-rel_C_sf"/>
</dbReference>
<dbReference type="Gene3D" id="1.10.357.10">
    <property type="entry name" value="Tetracycline Repressor, domain 2"/>
    <property type="match status" value="1"/>
</dbReference>
<evidence type="ECO:0000313" key="6">
    <source>
        <dbReference type="EMBL" id="GGJ13553.1"/>
    </source>
</evidence>
<evidence type="ECO:0000259" key="5">
    <source>
        <dbReference type="PROSITE" id="PS50977"/>
    </source>
</evidence>
<accession>A0A917KIE4</accession>
<dbReference type="AlphaFoldDB" id="A0A917KIE4"/>
<dbReference type="InterPro" id="IPR039536">
    <property type="entry name" value="TetR_C_Proteobacteria"/>
</dbReference>
<organism evidence="6 7">
    <name type="scientific">Neoroseomonas lacus</name>
    <dbReference type="NCBI Taxonomy" id="287609"/>
    <lineage>
        <taxon>Bacteria</taxon>
        <taxon>Pseudomonadati</taxon>
        <taxon>Pseudomonadota</taxon>
        <taxon>Alphaproteobacteria</taxon>
        <taxon>Acetobacterales</taxon>
        <taxon>Acetobacteraceae</taxon>
        <taxon>Neoroseomonas</taxon>
    </lineage>
</organism>